<dbReference type="Proteomes" id="UP001291309">
    <property type="component" value="Unassembled WGS sequence"/>
</dbReference>
<keyword evidence="4" id="KW-1185">Reference proteome</keyword>
<keyword evidence="2" id="KW-1133">Transmembrane helix</keyword>
<accession>A0ABU5HGN0</accession>
<proteinExistence type="predicted"/>
<comment type="caution">
    <text evidence="3">The sequence shown here is derived from an EMBL/GenBank/DDBJ whole genome shotgun (WGS) entry which is preliminary data.</text>
</comment>
<protein>
    <recommendedName>
        <fullName evidence="5">Flp family type IVb pilin</fullName>
    </recommendedName>
</protein>
<feature type="transmembrane region" description="Helical" evidence="2">
    <location>
        <begin position="24"/>
        <end position="49"/>
    </location>
</feature>
<dbReference type="EMBL" id="JAXIVS010000014">
    <property type="protein sequence ID" value="MDY7231250.1"/>
    <property type="molecule type" value="Genomic_DNA"/>
</dbReference>
<sequence length="69" mass="7697">MSTKATQLQQGAPRRERRQRGQAMVEYSAITFFLATSGGVAIVTVLPMLMNALDQYLQGIYFMLNMAIP</sequence>
<feature type="compositionally biased region" description="Polar residues" evidence="1">
    <location>
        <begin position="1"/>
        <end position="10"/>
    </location>
</feature>
<evidence type="ECO:0000256" key="2">
    <source>
        <dbReference type="SAM" id="Phobius"/>
    </source>
</evidence>
<evidence type="ECO:0000313" key="3">
    <source>
        <dbReference type="EMBL" id="MDY7231250.1"/>
    </source>
</evidence>
<evidence type="ECO:0000313" key="4">
    <source>
        <dbReference type="Proteomes" id="UP001291309"/>
    </source>
</evidence>
<evidence type="ECO:0008006" key="5">
    <source>
        <dbReference type="Google" id="ProtNLM"/>
    </source>
</evidence>
<evidence type="ECO:0000256" key="1">
    <source>
        <dbReference type="SAM" id="MobiDB-lite"/>
    </source>
</evidence>
<gene>
    <name evidence="3" type="ORF">SYV04_32975</name>
</gene>
<reference evidence="3 4" key="1">
    <citation type="submission" date="2023-12" db="EMBL/GenBank/DDBJ databases">
        <title>the genome sequence of Hyalangium sp. s54d21.</title>
        <authorList>
            <person name="Zhang X."/>
        </authorList>
    </citation>
    <scope>NUCLEOTIDE SEQUENCE [LARGE SCALE GENOMIC DNA]</scope>
    <source>
        <strain evidence="4">s54d21</strain>
    </source>
</reference>
<dbReference type="RefSeq" id="WP_321549965.1">
    <property type="nucleotide sequence ID" value="NZ_JAXIVS010000014.1"/>
</dbReference>
<keyword evidence="2" id="KW-0812">Transmembrane</keyword>
<feature type="region of interest" description="Disordered" evidence="1">
    <location>
        <begin position="1"/>
        <end position="20"/>
    </location>
</feature>
<name>A0ABU5HGN0_9BACT</name>
<organism evidence="3 4">
    <name type="scientific">Hyalangium rubrum</name>
    <dbReference type="NCBI Taxonomy" id="3103134"/>
    <lineage>
        <taxon>Bacteria</taxon>
        <taxon>Pseudomonadati</taxon>
        <taxon>Myxococcota</taxon>
        <taxon>Myxococcia</taxon>
        <taxon>Myxococcales</taxon>
        <taxon>Cystobacterineae</taxon>
        <taxon>Archangiaceae</taxon>
        <taxon>Hyalangium</taxon>
    </lineage>
</organism>
<keyword evidence="2" id="KW-0472">Membrane</keyword>